<evidence type="ECO:0000313" key="6">
    <source>
        <dbReference type="Proteomes" id="UP000284416"/>
    </source>
</evidence>
<dbReference type="InterPro" id="IPR027417">
    <property type="entry name" value="P-loop_NTPase"/>
</dbReference>
<dbReference type="PANTHER" id="PTHR42939:SF1">
    <property type="entry name" value="ABC TRANSPORTER ATP-BINDING PROTEIN ALBC-RELATED"/>
    <property type="match status" value="1"/>
</dbReference>
<dbReference type="SUPFAM" id="SSF52540">
    <property type="entry name" value="P-loop containing nucleoside triphosphate hydrolases"/>
    <property type="match status" value="1"/>
</dbReference>
<dbReference type="PANTHER" id="PTHR42939">
    <property type="entry name" value="ABC TRANSPORTER ATP-BINDING PROTEIN ALBC-RELATED"/>
    <property type="match status" value="1"/>
</dbReference>
<feature type="domain" description="ABC transporter" evidence="4">
    <location>
        <begin position="19"/>
        <end position="54"/>
    </location>
</feature>
<reference evidence="5 6" key="1">
    <citation type="journal article" date="2017" name="Int. J. Syst. Evol. Microbiol.">
        <title>Bacillus notoginsengisoli sp. nov., a novel bacterium isolated from the rhizosphere of Panax notoginseng.</title>
        <authorList>
            <person name="Zhang M.Y."/>
            <person name="Cheng J."/>
            <person name="Cai Y."/>
            <person name="Zhang T.Y."/>
            <person name="Wu Y.Y."/>
            <person name="Manikprabhu D."/>
            <person name="Li W.J."/>
            <person name="Zhang Y.X."/>
        </authorList>
    </citation>
    <scope>NUCLEOTIDE SEQUENCE [LARGE SCALE GENOMIC DNA]</scope>
    <source>
        <strain evidence="5 6">JCM 30743</strain>
    </source>
</reference>
<dbReference type="EMBL" id="QWEG01000002">
    <property type="protein sequence ID" value="RHW42559.1"/>
    <property type="molecule type" value="Genomic_DNA"/>
</dbReference>
<name>A0A417YXT2_9BACI</name>
<evidence type="ECO:0000256" key="1">
    <source>
        <dbReference type="ARBA" id="ARBA00022448"/>
    </source>
</evidence>
<organism evidence="5 6">
    <name type="scientific">Neobacillus notoginsengisoli</name>
    <dbReference type="NCBI Taxonomy" id="1578198"/>
    <lineage>
        <taxon>Bacteria</taxon>
        <taxon>Bacillati</taxon>
        <taxon>Bacillota</taxon>
        <taxon>Bacilli</taxon>
        <taxon>Bacillales</taxon>
        <taxon>Bacillaceae</taxon>
        <taxon>Neobacillus</taxon>
    </lineage>
</organism>
<dbReference type="RefSeq" id="WP_118919256.1">
    <property type="nucleotide sequence ID" value="NZ_QWEG01000002.1"/>
</dbReference>
<dbReference type="GO" id="GO:0005524">
    <property type="term" value="F:ATP binding"/>
    <property type="evidence" value="ECO:0007669"/>
    <property type="project" value="UniProtKB-KW"/>
</dbReference>
<proteinExistence type="predicted"/>
<evidence type="ECO:0000259" key="4">
    <source>
        <dbReference type="Pfam" id="PF00005"/>
    </source>
</evidence>
<dbReference type="GO" id="GO:0016887">
    <property type="term" value="F:ATP hydrolysis activity"/>
    <property type="evidence" value="ECO:0007669"/>
    <property type="project" value="InterPro"/>
</dbReference>
<dbReference type="Gene3D" id="3.40.50.300">
    <property type="entry name" value="P-loop containing nucleotide triphosphate hydrolases"/>
    <property type="match status" value="1"/>
</dbReference>
<evidence type="ECO:0000256" key="2">
    <source>
        <dbReference type="ARBA" id="ARBA00022741"/>
    </source>
</evidence>
<accession>A0A417YXT2</accession>
<comment type="caution">
    <text evidence="5">The sequence shown here is derived from an EMBL/GenBank/DDBJ whole genome shotgun (WGS) entry which is preliminary data.</text>
</comment>
<dbReference type="OrthoDB" id="1551385at2"/>
<protein>
    <submittedName>
        <fullName evidence="5">ATP-binding cassette domain-containing protein</fullName>
    </submittedName>
</protein>
<evidence type="ECO:0000256" key="3">
    <source>
        <dbReference type="ARBA" id="ARBA00022840"/>
    </source>
</evidence>
<gene>
    <name evidence="5" type="ORF">D1B31_02875</name>
</gene>
<dbReference type="AlphaFoldDB" id="A0A417YXT2"/>
<dbReference type="Proteomes" id="UP000284416">
    <property type="component" value="Unassembled WGS sequence"/>
</dbReference>
<keyword evidence="2" id="KW-0547">Nucleotide-binding</keyword>
<dbReference type="InterPro" id="IPR051782">
    <property type="entry name" value="ABC_Transporter_VariousFunc"/>
</dbReference>
<dbReference type="Pfam" id="PF00005">
    <property type="entry name" value="ABC_tran"/>
    <property type="match status" value="1"/>
</dbReference>
<sequence length="78" mass="8607">MEIIRVENVSKVIAGKTILHDISFSVKAGSVIGLLGPNGAGKTIMLRLLNGVIDAVRLKFPNKFKFFHFNTNKHSPIF</sequence>
<keyword evidence="1" id="KW-0813">Transport</keyword>
<keyword evidence="6" id="KW-1185">Reference proteome</keyword>
<keyword evidence="3 5" id="KW-0067">ATP-binding</keyword>
<evidence type="ECO:0000313" key="5">
    <source>
        <dbReference type="EMBL" id="RHW42559.1"/>
    </source>
</evidence>
<dbReference type="InterPro" id="IPR003439">
    <property type="entry name" value="ABC_transporter-like_ATP-bd"/>
</dbReference>